<gene>
    <name evidence="2" type="ORF">TVAG_004410</name>
</gene>
<dbReference type="RefSeq" id="XP_001328633.1">
    <property type="nucleotide sequence ID" value="XM_001328598.1"/>
</dbReference>
<dbReference type="AlphaFoldDB" id="A2DT03"/>
<dbReference type="Proteomes" id="UP000001542">
    <property type="component" value="Unassembled WGS sequence"/>
</dbReference>
<protein>
    <recommendedName>
        <fullName evidence="1">Initiator binding domain-containing protein</fullName>
    </recommendedName>
</protein>
<accession>A2DT03</accession>
<evidence type="ECO:0000313" key="3">
    <source>
        <dbReference type="Proteomes" id="UP000001542"/>
    </source>
</evidence>
<dbReference type="VEuPathDB" id="TrichDB:TVAG_004410"/>
<feature type="domain" description="Initiator binding" evidence="1">
    <location>
        <begin position="21"/>
        <end position="144"/>
    </location>
</feature>
<dbReference type="EMBL" id="DS113242">
    <property type="protein sequence ID" value="EAY16410.1"/>
    <property type="molecule type" value="Genomic_DNA"/>
</dbReference>
<reference evidence="2" key="2">
    <citation type="journal article" date="2007" name="Science">
        <title>Draft genome sequence of the sexually transmitted pathogen Trichomonas vaginalis.</title>
        <authorList>
            <person name="Carlton J.M."/>
            <person name="Hirt R.P."/>
            <person name="Silva J.C."/>
            <person name="Delcher A.L."/>
            <person name="Schatz M."/>
            <person name="Zhao Q."/>
            <person name="Wortman J.R."/>
            <person name="Bidwell S.L."/>
            <person name="Alsmark U.C.M."/>
            <person name="Besteiro S."/>
            <person name="Sicheritz-Ponten T."/>
            <person name="Noel C.J."/>
            <person name="Dacks J.B."/>
            <person name="Foster P.G."/>
            <person name="Simillion C."/>
            <person name="Van de Peer Y."/>
            <person name="Miranda-Saavedra D."/>
            <person name="Barton G.J."/>
            <person name="Westrop G.D."/>
            <person name="Mueller S."/>
            <person name="Dessi D."/>
            <person name="Fiori P.L."/>
            <person name="Ren Q."/>
            <person name="Paulsen I."/>
            <person name="Zhang H."/>
            <person name="Bastida-Corcuera F.D."/>
            <person name="Simoes-Barbosa A."/>
            <person name="Brown M.T."/>
            <person name="Hayes R.D."/>
            <person name="Mukherjee M."/>
            <person name="Okumura C.Y."/>
            <person name="Schneider R."/>
            <person name="Smith A.J."/>
            <person name="Vanacova S."/>
            <person name="Villalvazo M."/>
            <person name="Haas B.J."/>
            <person name="Pertea M."/>
            <person name="Feldblyum T.V."/>
            <person name="Utterback T.R."/>
            <person name="Shu C.L."/>
            <person name="Osoegawa K."/>
            <person name="de Jong P.J."/>
            <person name="Hrdy I."/>
            <person name="Horvathova L."/>
            <person name="Zubacova Z."/>
            <person name="Dolezal P."/>
            <person name="Malik S.B."/>
            <person name="Logsdon J.M. Jr."/>
            <person name="Henze K."/>
            <person name="Gupta A."/>
            <person name="Wang C.C."/>
            <person name="Dunne R.L."/>
            <person name="Upcroft J.A."/>
            <person name="Upcroft P."/>
            <person name="White O."/>
            <person name="Salzberg S.L."/>
            <person name="Tang P."/>
            <person name="Chiu C.-H."/>
            <person name="Lee Y.-S."/>
            <person name="Embley T.M."/>
            <person name="Coombs G.H."/>
            <person name="Mottram J.C."/>
            <person name="Tachezy J."/>
            <person name="Fraser-Liggett C.M."/>
            <person name="Johnson P.J."/>
        </authorList>
    </citation>
    <scope>NUCLEOTIDE SEQUENCE [LARGE SCALE GENOMIC DNA]</scope>
    <source>
        <strain evidence="2">G3</strain>
    </source>
</reference>
<dbReference type="OrthoDB" id="10437382at2759"/>
<dbReference type="InterPro" id="IPR018845">
    <property type="entry name" value="Initiator-bd"/>
</dbReference>
<dbReference type="VEuPathDB" id="TrichDB:TVAGG3_0649430"/>
<dbReference type="Pfam" id="PF10416">
    <property type="entry name" value="IBD"/>
    <property type="match status" value="1"/>
</dbReference>
<keyword evidence="3" id="KW-1185">Reference proteome</keyword>
<organism evidence="2 3">
    <name type="scientific">Trichomonas vaginalis (strain ATCC PRA-98 / G3)</name>
    <dbReference type="NCBI Taxonomy" id="412133"/>
    <lineage>
        <taxon>Eukaryota</taxon>
        <taxon>Metamonada</taxon>
        <taxon>Parabasalia</taxon>
        <taxon>Trichomonadida</taxon>
        <taxon>Trichomonadidae</taxon>
        <taxon>Trichomonas</taxon>
    </lineage>
</organism>
<reference evidence="2" key="1">
    <citation type="submission" date="2006-10" db="EMBL/GenBank/DDBJ databases">
        <authorList>
            <person name="Amadeo P."/>
            <person name="Zhao Q."/>
            <person name="Wortman J."/>
            <person name="Fraser-Liggett C."/>
            <person name="Carlton J."/>
        </authorList>
    </citation>
    <scope>NUCLEOTIDE SEQUENCE</scope>
    <source>
        <strain evidence="2">G3</strain>
    </source>
</reference>
<dbReference type="SMR" id="A2DT03"/>
<dbReference type="KEGG" id="tva:4774438"/>
<name>A2DT03_TRIV3</name>
<evidence type="ECO:0000259" key="1">
    <source>
        <dbReference type="Pfam" id="PF10416"/>
    </source>
</evidence>
<proteinExistence type="predicted"/>
<dbReference type="InParanoid" id="A2DT03"/>
<evidence type="ECO:0000313" key="2">
    <source>
        <dbReference type="EMBL" id="EAY16410.1"/>
    </source>
</evidence>
<sequence>MQNLGAFFQFPNYWCILNDFDKFQYGILRVSLSTHYAKNQRNKRVGNFTEILELIKRFCIRGDADDWRRCLVCGVCWLPNGIAVNTRQLKLLIFKCKSSINGSLHKMGYSVNFGRAEPTNSLVMAIPILKDNINELRQWTIRQCVGQCASPVSPPSTVQPVNQPTIQTEVSIDCGRSKPLPIPNINFNTVKKEDEVDSFDPLLLIDRFGLGVPFDIDTRTPSIELDLV</sequence>